<dbReference type="PANTHER" id="PTHR43434:SF1">
    <property type="entry name" value="PHOSPHOGLYCOLATE PHOSPHATASE"/>
    <property type="match status" value="1"/>
</dbReference>
<dbReference type="InterPro" id="IPR036412">
    <property type="entry name" value="HAD-like_sf"/>
</dbReference>
<gene>
    <name evidence="1" type="primary">gph</name>
    <name evidence="1" type="ORF">DNHGIG_17870</name>
</gene>
<evidence type="ECO:0000313" key="2">
    <source>
        <dbReference type="Proteomes" id="UP001057291"/>
    </source>
</evidence>
<dbReference type="InterPro" id="IPR041492">
    <property type="entry name" value="HAD_2"/>
</dbReference>
<comment type="caution">
    <text evidence="1">The sequence shown here is derived from an EMBL/GenBank/DDBJ whole genome shotgun (WGS) entry which is preliminary data.</text>
</comment>
<dbReference type="InterPro" id="IPR006439">
    <property type="entry name" value="HAD-SF_hydro_IA"/>
</dbReference>
<name>A0AAV4LEP1_9BACL</name>
<dbReference type="Gene3D" id="3.40.50.1000">
    <property type="entry name" value="HAD superfamily/HAD-like"/>
    <property type="match status" value="1"/>
</dbReference>
<dbReference type="InterPro" id="IPR050155">
    <property type="entry name" value="HAD-like_hydrolase_sf"/>
</dbReference>
<dbReference type="GO" id="GO:0008967">
    <property type="term" value="F:phosphoglycolate phosphatase activity"/>
    <property type="evidence" value="ECO:0007669"/>
    <property type="project" value="TreeGrafter"/>
</dbReference>
<dbReference type="SUPFAM" id="SSF56784">
    <property type="entry name" value="HAD-like"/>
    <property type="match status" value="1"/>
</dbReference>
<reference evidence="1" key="1">
    <citation type="journal article" date="2023" name="Int. J. Syst. Evol. Microbiol.">
        <title>Collibacillus ludicampi gen. nov., sp. nov., a new soil bacterium of the family Alicyclobacillaceae.</title>
        <authorList>
            <person name="Jojima T."/>
            <person name="Ioku Y."/>
            <person name="Fukuta Y."/>
            <person name="Shirasaka N."/>
            <person name="Matsumura Y."/>
            <person name="Mori M."/>
        </authorList>
    </citation>
    <scope>NUCLEOTIDE SEQUENCE</scope>
    <source>
        <strain evidence="1">TP075</strain>
    </source>
</reference>
<dbReference type="Proteomes" id="UP001057291">
    <property type="component" value="Unassembled WGS sequence"/>
</dbReference>
<dbReference type="Pfam" id="PF13419">
    <property type="entry name" value="HAD_2"/>
    <property type="match status" value="1"/>
</dbReference>
<dbReference type="GO" id="GO:0005829">
    <property type="term" value="C:cytosol"/>
    <property type="evidence" value="ECO:0007669"/>
    <property type="project" value="TreeGrafter"/>
</dbReference>
<sequence length="213" mass="24168">MQAIVFDLDHTLLFSTLDLIRMRKEMYAYLCRFMDKGVLSEELVAAELMRIASHYDAVNRTNHLQALEAIATSHEQAALREATIADETHDTLQELKKRGFSLAVLTNNSRTSTQEALTRFGLREFFSIVLTRDDVKKMKPEPDGLLTLCKRWALPPADILMVGDGWPDGMAAKYAGCPFIAFRMPSHVIERYDLHPLGRIEHLSELLSILFAC</sequence>
<dbReference type="InterPro" id="IPR023214">
    <property type="entry name" value="HAD_sf"/>
</dbReference>
<dbReference type="Gene3D" id="1.10.150.240">
    <property type="entry name" value="Putative phosphatase, domain 2"/>
    <property type="match status" value="1"/>
</dbReference>
<organism evidence="1 2">
    <name type="scientific">Collibacillus ludicampi</name>
    <dbReference type="NCBI Taxonomy" id="2771369"/>
    <lineage>
        <taxon>Bacteria</taxon>
        <taxon>Bacillati</taxon>
        <taxon>Bacillota</taxon>
        <taxon>Bacilli</taxon>
        <taxon>Bacillales</taxon>
        <taxon>Alicyclobacillaceae</taxon>
        <taxon>Collibacillus</taxon>
    </lineage>
</organism>
<dbReference type="NCBIfam" id="TIGR01509">
    <property type="entry name" value="HAD-SF-IA-v3"/>
    <property type="match status" value="1"/>
</dbReference>
<dbReference type="GO" id="GO:0006281">
    <property type="term" value="P:DNA repair"/>
    <property type="evidence" value="ECO:0007669"/>
    <property type="project" value="TreeGrafter"/>
</dbReference>
<evidence type="ECO:0000313" key="1">
    <source>
        <dbReference type="EMBL" id="GIM46238.1"/>
    </source>
</evidence>
<proteinExistence type="predicted"/>
<dbReference type="SFLD" id="SFLDS00003">
    <property type="entry name" value="Haloacid_Dehalogenase"/>
    <property type="match status" value="1"/>
</dbReference>
<protein>
    <submittedName>
        <fullName evidence="1">Phosphoglycolate phosphatase</fullName>
    </submittedName>
</protein>
<dbReference type="PANTHER" id="PTHR43434">
    <property type="entry name" value="PHOSPHOGLYCOLATE PHOSPHATASE"/>
    <property type="match status" value="1"/>
</dbReference>
<keyword evidence="2" id="KW-1185">Reference proteome</keyword>
<accession>A0AAV4LEP1</accession>
<dbReference type="InterPro" id="IPR023198">
    <property type="entry name" value="PGP-like_dom2"/>
</dbReference>
<dbReference type="SFLD" id="SFLDG01129">
    <property type="entry name" value="C1.5:_HAD__Beta-PGM__Phosphata"/>
    <property type="match status" value="1"/>
</dbReference>
<dbReference type="RefSeq" id="WP_282199366.1">
    <property type="nucleotide sequence ID" value="NZ_BOQE01000001.1"/>
</dbReference>
<dbReference type="NCBIfam" id="TIGR01549">
    <property type="entry name" value="HAD-SF-IA-v1"/>
    <property type="match status" value="1"/>
</dbReference>
<dbReference type="EMBL" id="BOQE01000001">
    <property type="protein sequence ID" value="GIM46238.1"/>
    <property type="molecule type" value="Genomic_DNA"/>
</dbReference>
<dbReference type="AlphaFoldDB" id="A0AAV4LEP1"/>